<dbReference type="InterPro" id="IPR003105">
    <property type="entry name" value="SRA_YDG"/>
</dbReference>
<name>A0A8I6SCU6_CIMLE</name>
<dbReference type="KEGG" id="clec:106673386"/>
<proteinExistence type="predicted"/>
<feature type="compositionally biased region" description="Basic and acidic residues" evidence="3">
    <location>
        <begin position="248"/>
        <end position="276"/>
    </location>
</feature>
<evidence type="ECO:0000313" key="6">
    <source>
        <dbReference type="Proteomes" id="UP000494040"/>
    </source>
</evidence>
<dbReference type="RefSeq" id="XP_014260968.1">
    <property type="nucleotide sequence ID" value="XM_014405482.2"/>
</dbReference>
<dbReference type="EnsemblMetazoa" id="XM_014405482.2">
    <property type="protein sequence ID" value="XP_014260968.1"/>
    <property type="gene ID" value="LOC106673386"/>
</dbReference>
<dbReference type="RefSeq" id="XP_014260969.1">
    <property type="nucleotide sequence ID" value="XM_014405483.2"/>
</dbReference>
<dbReference type="Pfam" id="PF02182">
    <property type="entry name" value="SAD_SRA"/>
    <property type="match status" value="1"/>
</dbReference>
<comment type="subcellular location">
    <subcellularLocation>
        <location evidence="2">Nucleus</location>
    </subcellularLocation>
</comment>
<dbReference type="GeneID" id="106673386"/>
<dbReference type="InterPro" id="IPR036987">
    <property type="entry name" value="SRA-YDG_sf"/>
</dbReference>
<dbReference type="AlphaFoldDB" id="A0A8I6SCU6"/>
<dbReference type="GO" id="GO:0005634">
    <property type="term" value="C:nucleus"/>
    <property type="evidence" value="ECO:0007669"/>
    <property type="project" value="UniProtKB-SubCell"/>
</dbReference>
<accession>A0A8I6SCU6</accession>
<sequence length="875" mass="100494">MEYAPPRKSGEVSVSGAVTPRRTRRRKNICSFYGPPEGVPIGTIFESRRDLSLAGVHRPLKGTLDISQHGIVSVLVTDDSFIVDSWKRVVYQAPLVKNNRKDRSRSDIKGFWSSYLTKFPIRLTRSFNHKGGLGPIQGYRYDGLFNVTRSWKCIVDSDWVCHRFELFYDLEIQKDIPAPSKSLRSFGGANANLDEGTNIAGKDCYFSRYRIQGRNNDLKGANDRLIYREVPDSDDLCETFYHLTRDQQRQETEDHIDCKEENLSDREENLSDREENLSDWEEESEIVIEENYSLVKSETFPIPNTIKIESLVSAEISELTPIKDPETVEQPSLEESEEGTLIQGYTLDSELWKEEVQEDNSDIDISDENSNDIVYFNIGGEEISVPVIFKKPSSEGSTDEQKENVSESDDLLNSIEDQEVNILNLSVDDLEDIAGLQEEEIIVAISVDDKLEDPIGTNDACEINLLKEEFCGGASTSNEKREFPPEENLTCLKSLQEKCQSIDCYNESKKRFRDWTGEEHILNKLEEKYRSIIRVFIHWKYLKELERKNCKVSQEKVMDESLMEANFNDFPSLLDEDYSSQTSKFAVFNQSDENIPNTDELIQDLAVEDEEVLTFPIYHSLPAEGCITEGQRCVYDMTFREVMNLITNQTSCPCSWHDKFPLLAQEMKSLASFIIGNEDKNDSKLVNASKSSSHLLEVIKNIMEEKKPVLENKLIQKSLNNKKIKTNRQENEYVPQNEWDELHSNVPFRDQCFGLNANKKSFEDLLSELLNDLKAIIKNEAPLLCEKNCRGKLKMPSKKNRKRGQAVVSYTPPTSPEDFLGFTGRSIDQSDWNRTVHDSFAQEDTFLGWDKNKISKIRLTQHKQFLCKRSDNNNN</sequence>
<dbReference type="SUPFAM" id="SSF88697">
    <property type="entry name" value="PUA domain-like"/>
    <property type="match status" value="1"/>
</dbReference>
<feature type="region of interest" description="Disordered" evidence="3">
    <location>
        <begin position="248"/>
        <end position="278"/>
    </location>
</feature>
<dbReference type="Gene3D" id="2.30.280.10">
    <property type="entry name" value="SRA-YDG"/>
    <property type="match status" value="1"/>
</dbReference>
<organism evidence="5 6">
    <name type="scientific">Cimex lectularius</name>
    <name type="common">Bed bug</name>
    <name type="synonym">Acanthia lectularia</name>
    <dbReference type="NCBI Taxonomy" id="79782"/>
    <lineage>
        <taxon>Eukaryota</taxon>
        <taxon>Metazoa</taxon>
        <taxon>Ecdysozoa</taxon>
        <taxon>Arthropoda</taxon>
        <taxon>Hexapoda</taxon>
        <taxon>Insecta</taxon>
        <taxon>Pterygota</taxon>
        <taxon>Neoptera</taxon>
        <taxon>Paraneoptera</taxon>
        <taxon>Hemiptera</taxon>
        <taxon>Heteroptera</taxon>
        <taxon>Panheteroptera</taxon>
        <taxon>Cimicomorpha</taxon>
        <taxon>Cimicidae</taxon>
        <taxon>Cimex</taxon>
    </lineage>
</organism>
<protein>
    <recommendedName>
        <fullName evidence="4">YDG domain-containing protein</fullName>
    </recommendedName>
</protein>
<reference evidence="5" key="1">
    <citation type="submission" date="2022-01" db="UniProtKB">
        <authorList>
            <consortium name="EnsemblMetazoa"/>
        </authorList>
    </citation>
    <scope>IDENTIFICATION</scope>
</reference>
<evidence type="ECO:0000256" key="2">
    <source>
        <dbReference type="PROSITE-ProRule" id="PRU00358"/>
    </source>
</evidence>
<evidence type="ECO:0000256" key="1">
    <source>
        <dbReference type="ARBA" id="ARBA00023242"/>
    </source>
</evidence>
<evidence type="ECO:0000256" key="3">
    <source>
        <dbReference type="SAM" id="MobiDB-lite"/>
    </source>
</evidence>
<feature type="region of interest" description="Disordered" evidence="3">
    <location>
        <begin position="1"/>
        <end position="20"/>
    </location>
</feature>
<dbReference type="OrthoDB" id="2270193at2759"/>
<evidence type="ECO:0000313" key="5">
    <source>
        <dbReference type="EnsemblMetazoa" id="XP_014260968.1"/>
    </source>
</evidence>
<dbReference type="InterPro" id="IPR015947">
    <property type="entry name" value="PUA-like_sf"/>
</dbReference>
<dbReference type="PROSITE" id="PS51015">
    <property type="entry name" value="YDG"/>
    <property type="match status" value="1"/>
</dbReference>
<keyword evidence="1 2" id="KW-0539">Nucleus</keyword>
<keyword evidence="6" id="KW-1185">Reference proteome</keyword>
<feature type="domain" description="YDG" evidence="4">
    <location>
        <begin position="34"/>
        <end position="168"/>
    </location>
</feature>
<dbReference type="EnsemblMetazoa" id="XM_014405483.2">
    <property type="protein sequence ID" value="XP_014260969.1"/>
    <property type="gene ID" value="LOC106673386"/>
</dbReference>
<evidence type="ECO:0000259" key="4">
    <source>
        <dbReference type="PROSITE" id="PS51015"/>
    </source>
</evidence>
<dbReference type="Proteomes" id="UP000494040">
    <property type="component" value="Unassembled WGS sequence"/>
</dbReference>